<organism evidence="1 2">
    <name type="scientific">Flavobacterium xinjiangense</name>
    <dbReference type="NCBI Taxonomy" id="178356"/>
    <lineage>
        <taxon>Bacteria</taxon>
        <taxon>Pseudomonadati</taxon>
        <taxon>Bacteroidota</taxon>
        <taxon>Flavobacteriia</taxon>
        <taxon>Flavobacteriales</taxon>
        <taxon>Flavobacteriaceae</taxon>
        <taxon>Flavobacterium</taxon>
    </lineage>
</organism>
<reference evidence="2" key="1">
    <citation type="submission" date="2016-11" db="EMBL/GenBank/DDBJ databases">
        <authorList>
            <person name="Varghese N."/>
            <person name="Submissions S."/>
        </authorList>
    </citation>
    <scope>NUCLEOTIDE SEQUENCE [LARGE SCALE GENOMIC DNA]</scope>
    <source>
        <strain evidence="2">CGMCC 1.2749</strain>
    </source>
</reference>
<protein>
    <submittedName>
        <fullName evidence="1">Uncharacterized protein</fullName>
    </submittedName>
</protein>
<dbReference type="RefSeq" id="WP_073204906.1">
    <property type="nucleotide sequence ID" value="NZ_FRCL01000002.1"/>
</dbReference>
<keyword evidence="2" id="KW-1185">Reference proteome</keyword>
<gene>
    <name evidence="1" type="ORF">SAMN05216269_10230</name>
</gene>
<dbReference type="Proteomes" id="UP000184092">
    <property type="component" value="Unassembled WGS sequence"/>
</dbReference>
<dbReference type="OrthoDB" id="979732at2"/>
<dbReference type="STRING" id="178356.SAMN05216269_10230"/>
<proteinExistence type="predicted"/>
<evidence type="ECO:0000313" key="1">
    <source>
        <dbReference type="EMBL" id="SHL98831.1"/>
    </source>
</evidence>
<evidence type="ECO:0000313" key="2">
    <source>
        <dbReference type="Proteomes" id="UP000184092"/>
    </source>
</evidence>
<accession>A0A1M7F434</accession>
<name>A0A1M7F434_9FLAO</name>
<dbReference type="EMBL" id="FRCL01000002">
    <property type="protein sequence ID" value="SHL98831.1"/>
    <property type="molecule type" value="Genomic_DNA"/>
</dbReference>
<dbReference type="AlphaFoldDB" id="A0A1M7F434"/>
<sequence length="135" mass="15646">MKPSHQTITHLYEHLGKVFYTIAAIDKSIRKEEIAKLKEIVKKEWLPLENTFNEFGDDTAYEIEIVFDWLVANKWDFEQAIPNFKFFRQEHPRLFTTDVIALILKTANAIATSFSGKSKSEHVLISQLNSILMSS</sequence>